<keyword evidence="1" id="KW-0175">Coiled coil</keyword>
<organism evidence="5">
    <name type="scientific">Citrobacter amalonaticus</name>
    <dbReference type="NCBI Taxonomy" id="35703"/>
    <lineage>
        <taxon>Bacteria</taxon>
        <taxon>Pseudomonadati</taxon>
        <taxon>Pseudomonadota</taxon>
        <taxon>Gammaproteobacteria</taxon>
        <taxon>Enterobacterales</taxon>
        <taxon>Enterobacteriaceae</taxon>
        <taxon>Citrobacter</taxon>
    </lineage>
</organism>
<feature type="domain" description="ImpA C-terminal" evidence="4">
    <location>
        <begin position="288"/>
        <end position="430"/>
    </location>
</feature>
<proteinExistence type="predicted"/>
<name>A0A6N2X8J5_CITAM</name>
<feature type="domain" description="ImpA N-terminal" evidence="3">
    <location>
        <begin position="12"/>
        <end position="113"/>
    </location>
</feature>
<dbReference type="PANTHER" id="PTHR37024">
    <property type="entry name" value="TYPE VI SECRETION SYSTEM DUF2094 AND IMPA-RELATED DOMAIN PROTEIN"/>
    <property type="match status" value="1"/>
</dbReference>
<sequence>MSNNVLIQTIVTGSDPRNLPEFIAIREEINKASHPSQPELNWRLVESLALAIFKTNGVDLHTATYYTLARTRTQGLVGFCEGTELLAAMITHEWDKFWPQGGPARTEMLDWFNTRTGNILRQQISFAENDLPLLHRTEHALQMISDKLQQVELKRQPRVDNLLYFIQNTRKRLEPLPKSSVDTSSQSMVRTLVYAPESTLSTTAESMPPLPELPEMRVIVRGMSDNAGNAKTNNLLKGFVSGVAFTAVISIALWWWLVHPLQRQLVQVRDTAQGAASIWLVSPELDSYGERLQQLPETSPLQLLETGMQMMRTAESHWPESLQQQQATAQWNDILKNRAQNSPQLRGWLQTRQDLHAFADLVMQREKEGLTLSYIKNVIWQAERGLGQEAPLESLLTQYQDARAQGQNAEAQEKQINERLDGVLSRWLLLKNGEMPEKKTKPEK</sequence>
<dbReference type="AlphaFoldDB" id="A0A6N2X8J5"/>
<accession>A0A6N2X8J5</accession>
<dbReference type="PANTHER" id="PTHR37024:SF5">
    <property type="entry name" value="IMPA N-TERMINAL DOMAIN-CONTAINING PROTEIN"/>
    <property type="match status" value="1"/>
</dbReference>
<evidence type="ECO:0000256" key="2">
    <source>
        <dbReference type="SAM" id="Phobius"/>
    </source>
</evidence>
<dbReference type="Pfam" id="PF12486">
    <property type="entry name" value="VasL"/>
    <property type="match status" value="1"/>
</dbReference>
<keyword evidence="2" id="KW-0472">Membrane</keyword>
<feature type="coiled-coil region" evidence="1">
    <location>
        <begin position="392"/>
        <end position="419"/>
    </location>
</feature>
<keyword evidence="2" id="KW-1133">Transmembrane helix</keyword>
<evidence type="ECO:0000313" key="5">
    <source>
        <dbReference type="EMBL" id="VYT49848.1"/>
    </source>
</evidence>
<dbReference type="InterPro" id="IPR021069">
    <property type="entry name" value="ImpA_C"/>
</dbReference>
<reference evidence="5" key="1">
    <citation type="submission" date="2019-11" db="EMBL/GenBank/DDBJ databases">
        <authorList>
            <person name="Feng L."/>
        </authorList>
    </citation>
    <scope>NUCLEOTIDE SEQUENCE</scope>
    <source>
        <strain evidence="5">CAmalonaticusLFYP1</strain>
    </source>
</reference>
<gene>
    <name evidence="5" type="ORF">CALFYP1_00677</name>
</gene>
<dbReference type="Pfam" id="PF06812">
    <property type="entry name" value="ImpA_N"/>
    <property type="match status" value="1"/>
</dbReference>
<dbReference type="InterPro" id="IPR010657">
    <property type="entry name" value="ImpA_N"/>
</dbReference>
<dbReference type="RefSeq" id="WP_156595642.1">
    <property type="nucleotide sequence ID" value="NZ_CACRTI010000018.1"/>
</dbReference>
<feature type="transmembrane region" description="Helical" evidence="2">
    <location>
        <begin position="239"/>
        <end position="257"/>
    </location>
</feature>
<protein>
    <submittedName>
        <fullName evidence="5">ImpA domain protein</fullName>
    </submittedName>
</protein>
<dbReference type="EMBL" id="CACRTI010000018">
    <property type="protein sequence ID" value="VYT49848.1"/>
    <property type="molecule type" value="Genomic_DNA"/>
</dbReference>
<keyword evidence="2" id="KW-0812">Transmembrane</keyword>
<evidence type="ECO:0000256" key="1">
    <source>
        <dbReference type="SAM" id="Coils"/>
    </source>
</evidence>
<evidence type="ECO:0000259" key="4">
    <source>
        <dbReference type="Pfam" id="PF12486"/>
    </source>
</evidence>
<evidence type="ECO:0000259" key="3">
    <source>
        <dbReference type="Pfam" id="PF06812"/>
    </source>
</evidence>